<proteinExistence type="predicted"/>
<evidence type="ECO:0000313" key="3">
    <source>
        <dbReference type="Proteomes" id="UP001180020"/>
    </source>
</evidence>
<feature type="region of interest" description="Disordered" evidence="1">
    <location>
        <begin position="1"/>
        <end position="26"/>
    </location>
</feature>
<keyword evidence="3" id="KW-1185">Reference proteome</keyword>
<feature type="compositionally biased region" description="Gly residues" evidence="1">
    <location>
        <begin position="213"/>
        <end position="224"/>
    </location>
</feature>
<comment type="caution">
    <text evidence="2">The sequence shown here is derived from an EMBL/GenBank/DDBJ whole genome shotgun (WGS) entry which is preliminary data.</text>
</comment>
<sequence length="252" mass="27914">MDSDNHEKSRSTSVEDKPQPPSTPQSIAIHQWRHTTLLCITDTLTKSLVLIILKWRSLRERYVVNAGDVLNPGFTPIWISDYREMLTMFNADLEFVNDLILASLPANGGLDPPQEDQAFELHEFMPPPPMVDHGVEYRRAWAKLLVIHCLMIWRWAVRVVSKRVPEGRARYDSACDLDEVFLAFKTIMTRLQEMVTVIMDCLGVLERVIGDGRGGGGDGGGGGGGDDDDNGGGEGGDGDGGNVNPAQRRRLE</sequence>
<feature type="region of interest" description="Disordered" evidence="1">
    <location>
        <begin position="213"/>
        <end position="252"/>
    </location>
</feature>
<feature type="compositionally biased region" description="Basic and acidic residues" evidence="1">
    <location>
        <begin position="1"/>
        <end position="18"/>
    </location>
</feature>
<protein>
    <submittedName>
        <fullName evidence="2">Uncharacterized protein</fullName>
    </submittedName>
</protein>
<reference evidence="2" key="1">
    <citation type="journal article" date="2023" name="Nat. Commun.">
        <title>Diploid and tetraploid genomes of Acorus and the evolution of monocots.</title>
        <authorList>
            <person name="Ma L."/>
            <person name="Liu K.W."/>
            <person name="Li Z."/>
            <person name="Hsiao Y.Y."/>
            <person name="Qi Y."/>
            <person name="Fu T."/>
            <person name="Tang G.D."/>
            <person name="Zhang D."/>
            <person name="Sun W.H."/>
            <person name="Liu D.K."/>
            <person name="Li Y."/>
            <person name="Chen G.Z."/>
            <person name="Liu X.D."/>
            <person name="Liao X.Y."/>
            <person name="Jiang Y.T."/>
            <person name="Yu X."/>
            <person name="Hao Y."/>
            <person name="Huang J."/>
            <person name="Zhao X.W."/>
            <person name="Ke S."/>
            <person name="Chen Y.Y."/>
            <person name="Wu W.L."/>
            <person name="Hsu J.L."/>
            <person name="Lin Y.F."/>
            <person name="Huang M.D."/>
            <person name="Li C.Y."/>
            <person name="Huang L."/>
            <person name="Wang Z.W."/>
            <person name="Zhao X."/>
            <person name="Zhong W.Y."/>
            <person name="Peng D.H."/>
            <person name="Ahmad S."/>
            <person name="Lan S."/>
            <person name="Zhang J.S."/>
            <person name="Tsai W.C."/>
            <person name="Van de Peer Y."/>
            <person name="Liu Z.J."/>
        </authorList>
    </citation>
    <scope>NUCLEOTIDE SEQUENCE</scope>
    <source>
        <strain evidence="2">CP</strain>
    </source>
</reference>
<organism evidence="2 3">
    <name type="scientific">Acorus calamus</name>
    <name type="common">Sweet flag</name>
    <dbReference type="NCBI Taxonomy" id="4465"/>
    <lineage>
        <taxon>Eukaryota</taxon>
        <taxon>Viridiplantae</taxon>
        <taxon>Streptophyta</taxon>
        <taxon>Embryophyta</taxon>
        <taxon>Tracheophyta</taxon>
        <taxon>Spermatophyta</taxon>
        <taxon>Magnoliopsida</taxon>
        <taxon>Liliopsida</taxon>
        <taxon>Acoraceae</taxon>
        <taxon>Acorus</taxon>
    </lineage>
</organism>
<feature type="compositionally biased region" description="Gly residues" evidence="1">
    <location>
        <begin position="232"/>
        <end position="241"/>
    </location>
</feature>
<name>A0AAV9CAM5_ACOCL</name>
<dbReference type="Proteomes" id="UP001180020">
    <property type="component" value="Unassembled WGS sequence"/>
</dbReference>
<dbReference type="AlphaFoldDB" id="A0AAV9CAM5"/>
<dbReference type="EMBL" id="JAUJYO010000020">
    <property type="protein sequence ID" value="KAK1285481.1"/>
    <property type="molecule type" value="Genomic_DNA"/>
</dbReference>
<reference evidence="2" key="2">
    <citation type="submission" date="2023-06" db="EMBL/GenBank/DDBJ databases">
        <authorList>
            <person name="Ma L."/>
            <person name="Liu K.-W."/>
            <person name="Li Z."/>
            <person name="Hsiao Y.-Y."/>
            <person name="Qi Y."/>
            <person name="Fu T."/>
            <person name="Tang G."/>
            <person name="Zhang D."/>
            <person name="Sun W.-H."/>
            <person name="Liu D.-K."/>
            <person name="Li Y."/>
            <person name="Chen G.-Z."/>
            <person name="Liu X.-D."/>
            <person name="Liao X.-Y."/>
            <person name="Jiang Y.-T."/>
            <person name="Yu X."/>
            <person name="Hao Y."/>
            <person name="Huang J."/>
            <person name="Zhao X.-W."/>
            <person name="Ke S."/>
            <person name="Chen Y.-Y."/>
            <person name="Wu W.-L."/>
            <person name="Hsu J.-L."/>
            <person name="Lin Y.-F."/>
            <person name="Huang M.-D."/>
            <person name="Li C.-Y."/>
            <person name="Huang L."/>
            <person name="Wang Z.-W."/>
            <person name="Zhao X."/>
            <person name="Zhong W.-Y."/>
            <person name="Peng D.-H."/>
            <person name="Ahmad S."/>
            <person name="Lan S."/>
            <person name="Zhang J.-S."/>
            <person name="Tsai W.-C."/>
            <person name="Van De Peer Y."/>
            <person name="Liu Z.-J."/>
        </authorList>
    </citation>
    <scope>NUCLEOTIDE SEQUENCE</scope>
    <source>
        <strain evidence="2">CP</strain>
        <tissue evidence="2">Leaves</tissue>
    </source>
</reference>
<accession>A0AAV9CAM5</accession>
<gene>
    <name evidence="2" type="ORF">QJS10_CPB20g00894</name>
</gene>
<evidence type="ECO:0000256" key="1">
    <source>
        <dbReference type="SAM" id="MobiDB-lite"/>
    </source>
</evidence>
<evidence type="ECO:0000313" key="2">
    <source>
        <dbReference type="EMBL" id="KAK1285481.1"/>
    </source>
</evidence>